<reference evidence="3" key="1">
    <citation type="submission" date="2022-03" db="EMBL/GenBank/DDBJ databases">
        <authorList>
            <person name="Martin C."/>
        </authorList>
    </citation>
    <scope>NUCLEOTIDE SEQUENCE</scope>
</reference>
<evidence type="ECO:0000256" key="1">
    <source>
        <dbReference type="SAM" id="Coils"/>
    </source>
</evidence>
<dbReference type="EMBL" id="CAIIXF020000636">
    <property type="protein sequence ID" value="CAH1803365.1"/>
    <property type="molecule type" value="Genomic_DNA"/>
</dbReference>
<dbReference type="Proteomes" id="UP000749559">
    <property type="component" value="Unassembled WGS sequence"/>
</dbReference>
<feature type="region of interest" description="Disordered" evidence="2">
    <location>
        <begin position="143"/>
        <end position="254"/>
    </location>
</feature>
<feature type="compositionally biased region" description="Acidic residues" evidence="2">
    <location>
        <begin position="439"/>
        <end position="455"/>
    </location>
</feature>
<accession>A0A8S4QC01</accession>
<gene>
    <name evidence="3" type="ORF">OFUS_LOCUS26969</name>
</gene>
<feature type="compositionally biased region" description="Low complexity" evidence="2">
    <location>
        <begin position="213"/>
        <end position="226"/>
    </location>
</feature>
<name>A0A8S4QC01_OWEFU</name>
<keyword evidence="1" id="KW-0175">Coiled coil</keyword>
<evidence type="ECO:0000313" key="3">
    <source>
        <dbReference type="EMBL" id="CAH1803365.1"/>
    </source>
</evidence>
<sequence>MAKSKFANQCREEFGPISARGYEQLEDVKLKKRNGEKKGLSLANDIYELYTYQADLIDSFPKSVSSPTSHIPVLRKRGNQPPTATQMDISVKLVELTQQMTEIRTELTQVKSDYESDVNRLNRMINTLKIELGQHTCNVISPKFSKPDNASSSSSLPISNKSYESIPSNKGANSQPETSQLAVNSQSKTLQTTPTTPTNVNKDNRKSAVLSDPNAPKKNNNIPKPNGDNRDAQPPFFRMDNNHETADSKNNHATDIPYVDITDHRKDDNDFTVVRGRKRSQRKGQEIDERFGEKRRENLETLGSVKRPQSAKNTINGRGKLNRNARGLKGVAYEKAQTLYLESIEVEADDSDDDIENLVKEHVKYLGIRIMKLYVVRNRYSEYRVGVKLIVPETSVAKAIDPDVWPHPITCRRWERRSNSYGRRIQSHVTYRSRQRQIDEDDFPPYDNESNDGNDSDFHKNLCEATRDYVNRNFNLRATGYNQR</sequence>
<dbReference type="AlphaFoldDB" id="A0A8S4QC01"/>
<feature type="coiled-coil region" evidence="1">
    <location>
        <begin position="93"/>
        <end position="131"/>
    </location>
</feature>
<feature type="compositionally biased region" description="Polar residues" evidence="2">
    <location>
        <begin position="163"/>
        <end position="191"/>
    </location>
</feature>
<evidence type="ECO:0000256" key="2">
    <source>
        <dbReference type="SAM" id="MobiDB-lite"/>
    </source>
</evidence>
<feature type="region of interest" description="Disordered" evidence="2">
    <location>
        <begin position="433"/>
        <end position="458"/>
    </location>
</feature>
<feature type="compositionally biased region" description="Basic and acidic residues" evidence="2">
    <location>
        <begin position="240"/>
        <end position="252"/>
    </location>
</feature>
<comment type="caution">
    <text evidence="3">The sequence shown here is derived from an EMBL/GenBank/DDBJ whole genome shotgun (WGS) entry which is preliminary data.</text>
</comment>
<organism evidence="3 4">
    <name type="scientific">Owenia fusiformis</name>
    <name type="common">Polychaete worm</name>
    <dbReference type="NCBI Taxonomy" id="6347"/>
    <lineage>
        <taxon>Eukaryota</taxon>
        <taxon>Metazoa</taxon>
        <taxon>Spiralia</taxon>
        <taxon>Lophotrochozoa</taxon>
        <taxon>Annelida</taxon>
        <taxon>Polychaeta</taxon>
        <taxon>Sedentaria</taxon>
        <taxon>Canalipalpata</taxon>
        <taxon>Sabellida</taxon>
        <taxon>Oweniida</taxon>
        <taxon>Oweniidae</taxon>
        <taxon>Owenia</taxon>
    </lineage>
</organism>
<proteinExistence type="predicted"/>
<keyword evidence="4" id="KW-1185">Reference proteome</keyword>
<evidence type="ECO:0000313" key="4">
    <source>
        <dbReference type="Proteomes" id="UP000749559"/>
    </source>
</evidence>
<protein>
    <submittedName>
        <fullName evidence="3">Uncharacterized protein</fullName>
    </submittedName>
</protein>
<feature type="compositionally biased region" description="Low complexity" evidence="2">
    <location>
        <begin position="147"/>
        <end position="162"/>
    </location>
</feature>